<dbReference type="InterPro" id="IPR022931">
    <property type="entry name" value="Sulphur_carrier_TusA"/>
</dbReference>
<evidence type="ECO:0000313" key="7">
    <source>
        <dbReference type="Proteomes" id="UP000502958"/>
    </source>
</evidence>
<dbReference type="Pfam" id="PF01206">
    <property type="entry name" value="TusA"/>
    <property type="match status" value="1"/>
</dbReference>
<reference evidence="6 7" key="1">
    <citation type="submission" date="2020-01" db="EMBL/GenBank/DDBJ databases">
        <title>Complete genome of Buchnera aphidicola isolated from Chaitophorus populeti.</title>
        <authorList>
            <person name="Park J."/>
            <person name="Xi H."/>
        </authorList>
    </citation>
    <scope>NUCLEOTIDE SEQUENCE [LARGE SCALE GENOMIC DNA]</scope>
    <source>
        <strain evidence="6 7">UsonBac</strain>
    </source>
</reference>
<dbReference type="InterPro" id="IPR001455">
    <property type="entry name" value="TusA-like"/>
</dbReference>
<evidence type="ECO:0000256" key="4">
    <source>
        <dbReference type="HAMAP-Rule" id="MF_00413"/>
    </source>
</evidence>
<dbReference type="GO" id="GO:0016740">
    <property type="term" value="F:transferase activity"/>
    <property type="evidence" value="ECO:0007669"/>
    <property type="project" value="UniProtKB-KW"/>
</dbReference>
<dbReference type="Gene3D" id="3.30.110.40">
    <property type="entry name" value="TusA-like domain"/>
    <property type="match status" value="1"/>
</dbReference>
<dbReference type="GO" id="GO:0097163">
    <property type="term" value="F:sulfur carrier activity"/>
    <property type="evidence" value="ECO:0007669"/>
    <property type="project" value="UniProtKB-UniRule"/>
</dbReference>
<organism evidence="6 7">
    <name type="scientific">Buchnera aphidicola subsp. Uroleucon sonchi</name>
    <dbReference type="NCBI Taxonomy" id="118118"/>
    <lineage>
        <taxon>Bacteria</taxon>
        <taxon>Pseudomonadati</taxon>
        <taxon>Pseudomonadota</taxon>
        <taxon>Gammaproteobacteria</taxon>
        <taxon>Enterobacterales</taxon>
        <taxon>Erwiniaceae</taxon>
        <taxon>Buchnera</taxon>
    </lineage>
</organism>
<keyword evidence="3 4" id="KW-0819">tRNA processing</keyword>
<dbReference type="InterPro" id="IPR036868">
    <property type="entry name" value="TusA-like_sf"/>
</dbReference>
<dbReference type="AlphaFoldDB" id="A0A6C1FBV7"/>
<evidence type="ECO:0000256" key="3">
    <source>
        <dbReference type="ARBA" id="ARBA00022694"/>
    </source>
</evidence>
<gene>
    <name evidence="4 6" type="primary">tusA</name>
    <name evidence="6" type="ORF">GUU85_02095</name>
</gene>
<dbReference type="Proteomes" id="UP000502958">
    <property type="component" value="Chromosome"/>
</dbReference>
<dbReference type="HAMAP" id="MF_00413">
    <property type="entry name" value="Thiourid_synth_A"/>
    <property type="match status" value="1"/>
</dbReference>
<comment type="pathway">
    <text evidence="4">tRNA modification.</text>
</comment>
<comment type="function">
    <text evidence="4">Sulfur carrier protein involved in sulfur trafficking in the cell. Part of a sulfur-relay system required for 2-thiolation during synthesis of 2-thiouridine of the modified wobble base 5-methylaminomethyl-2-thiouridine (mnm(5)s(2)U) in tRNA. Interacts with IscS and stimulates its cysteine desulfurase activity. Accepts an activated sulfur from IscS, which is then transferred to TusD, and thus determines the direction of sulfur flow from IscS to 2-thiouridine formation. Also appears to be involved in sulfur transfer for the biosynthesis of molybdopterin.</text>
</comment>
<comment type="similarity">
    <text evidence="1 4">Belongs to the sulfur carrier protein TusA family.</text>
</comment>
<dbReference type="PANTHER" id="PTHR33279">
    <property type="entry name" value="SULFUR CARRIER PROTEIN YEDF-RELATED"/>
    <property type="match status" value="1"/>
</dbReference>
<evidence type="ECO:0000259" key="5">
    <source>
        <dbReference type="Pfam" id="PF01206"/>
    </source>
</evidence>
<dbReference type="EMBL" id="CP047588">
    <property type="protein sequence ID" value="QIE02137.1"/>
    <property type="molecule type" value="Genomic_DNA"/>
</dbReference>
<name>A0A6C1FBV7_BUCUN</name>
<comment type="subunit">
    <text evidence="4">Interacts with IscS.</text>
</comment>
<evidence type="ECO:0000256" key="2">
    <source>
        <dbReference type="ARBA" id="ARBA00022490"/>
    </source>
</evidence>
<protein>
    <recommendedName>
        <fullName evidence="4">Sulfur carrier protein TusA</fullName>
    </recommendedName>
    <alternativeName>
        <fullName evidence="4">Sulfur mediator TusA</fullName>
    </alternativeName>
    <alternativeName>
        <fullName evidence="4">Sulfur transfer protein TusA</fullName>
    </alternativeName>
    <alternativeName>
        <fullName evidence="4">tRNA 2-thiouridine synthesizing protein A</fullName>
    </alternativeName>
</protein>
<evidence type="ECO:0000313" key="6">
    <source>
        <dbReference type="EMBL" id="QIE02137.1"/>
    </source>
</evidence>
<keyword evidence="2 4" id="KW-0963">Cytoplasm</keyword>
<evidence type="ECO:0000256" key="1">
    <source>
        <dbReference type="ARBA" id="ARBA00008984"/>
    </source>
</evidence>
<dbReference type="PANTHER" id="PTHR33279:SF2">
    <property type="entry name" value="SULFUR CARRIER PROTEIN TUSA"/>
    <property type="match status" value="1"/>
</dbReference>
<dbReference type="NCBIfam" id="NF001423">
    <property type="entry name" value="PRK00299.1"/>
    <property type="match status" value="1"/>
</dbReference>
<dbReference type="GO" id="GO:0005737">
    <property type="term" value="C:cytoplasm"/>
    <property type="evidence" value="ECO:0007669"/>
    <property type="project" value="UniProtKB-SubCell"/>
</dbReference>
<sequence length="76" mass="9100">MKKNIKLNLIGLRCPEPIMIIRKTLRDINLHDNILVLSDDPTTQRDIPHFCHFMDHKLLKYEIKDKLYLYLLKKGL</sequence>
<comment type="subcellular location">
    <subcellularLocation>
        <location evidence="4">Cytoplasm</location>
    </subcellularLocation>
</comment>
<feature type="active site" description="Cysteine persulfide intermediate" evidence="4">
    <location>
        <position position="14"/>
    </location>
</feature>
<feature type="domain" description="UPF0033" evidence="5">
    <location>
        <begin position="5"/>
        <end position="74"/>
    </location>
</feature>
<dbReference type="GO" id="GO:0002143">
    <property type="term" value="P:tRNA wobble position uridine thiolation"/>
    <property type="evidence" value="ECO:0007669"/>
    <property type="project" value="InterPro"/>
</dbReference>
<proteinExistence type="inferred from homology"/>
<accession>A0A6C1FBV7</accession>
<dbReference type="RefSeq" id="WP_163119490.1">
    <property type="nucleotide sequence ID" value="NZ_CP047588.1"/>
</dbReference>
<dbReference type="SUPFAM" id="SSF64307">
    <property type="entry name" value="SirA-like"/>
    <property type="match status" value="1"/>
</dbReference>
<keyword evidence="6" id="KW-0808">Transferase</keyword>